<evidence type="ECO:0000313" key="3">
    <source>
        <dbReference type="Proteomes" id="UP001575652"/>
    </source>
</evidence>
<feature type="compositionally biased region" description="Basic residues" evidence="1">
    <location>
        <begin position="224"/>
        <end position="233"/>
    </location>
</feature>
<organism evidence="2 3">
    <name type="scientific">Arthrobacter halodurans</name>
    <dbReference type="NCBI Taxonomy" id="516699"/>
    <lineage>
        <taxon>Bacteria</taxon>
        <taxon>Bacillati</taxon>
        <taxon>Actinomycetota</taxon>
        <taxon>Actinomycetes</taxon>
        <taxon>Micrococcales</taxon>
        <taxon>Micrococcaceae</taxon>
        <taxon>Arthrobacter</taxon>
    </lineage>
</organism>
<accession>A0ABV4UMF7</accession>
<proteinExistence type="predicted"/>
<sequence length="266" mass="29908">MKRRIRCWFRDSHNRVVVAQRIAQRAKYLLSPKDTRDEKGAYRMSSPARGPYPTLSCDLRPAKATKPRKTGLGMPRFRALTPVIEPPAQPDRICTNASGASFPATAGAKYAQKLQYKSDAWQKMYGPNRNTIEGSNAHLKDAAHEDLENPGRRRVRGFAKQLLLPMLSVVSANLRKIRKWQQEQTSVPAPNPDDSPKLTGERRAARTQPVEDPCPSSTTSRNTFNRKARKSRPSPRDDRLFHSHFGRFANTAYRVSQTSLGARGGT</sequence>
<dbReference type="RefSeq" id="WP_373970622.1">
    <property type="nucleotide sequence ID" value="NZ_JBHDLJ010000002.1"/>
</dbReference>
<keyword evidence="3" id="KW-1185">Reference proteome</keyword>
<reference evidence="2 3" key="1">
    <citation type="submission" date="2024-09" db="EMBL/GenBank/DDBJ databases">
        <authorList>
            <person name="Salinas-Garcia M.A."/>
            <person name="Prieme A."/>
        </authorList>
    </citation>
    <scope>NUCLEOTIDE SEQUENCE [LARGE SCALE GENOMIC DNA]</scope>
    <source>
        <strain evidence="2 3">DSM 21081</strain>
    </source>
</reference>
<name>A0ABV4UMF7_9MICC</name>
<gene>
    <name evidence="2" type="ORF">ACETWP_02530</name>
</gene>
<comment type="caution">
    <text evidence="2">The sequence shown here is derived from an EMBL/GenBank/DDBJ whole genome shotgun (WGS) entry which is preliminary data.</text>
</comment>
<dbReference type="EMBL" id="JBHDLJ010000002">
    <property type="protein sequence ID" value="MFB0833452.1"/>
    <property type="molecule type" value="Genomic_DNA"/>
</dbReference>
<evidence type="ECO:0000256" key="1">
    <source>
        <dbReference type="SAM" id="MobiDB-lite"/>
    </source>
</evidence>
<protein>
    <recommendedName>
        <fullName evidence="4">Transposase DDE domain-containing protein</fullName>
    </recommendedName>
</protein>
<evidence type="ECO:0008006" key="4">
    <source>
        <dbReference type="Google" id="ProtNLM"/>
    </source>
</evidence>
<feature type="region of interest" description="Disordered" evidence="1">
    <location>
        <begin position="181"/>
        <end position="241"/>
    </location>
</feature>
<dbReference type="Proteomes" id="UP001575652">
    <property type="component" value="Unassembled WGS sequence"/>
</dbReference>
<feature type="compositionally biased region" description="Basic and acidic residues" evidence="1">
    <location>
        <begin position="194"/>
        <end position="204"/>
    </location>
</feature>
<evidence type="ECO:0000313" key="2">
    <source>
        <dbReference type="EMBL" id="MFB0833452.1"/>
    </source>
</evidence>